<evidence type="ECO:0008006" key="4">
    <source>
        <dbReference type="Google" id="ProtNLM"/>
    </source>
</evidence>
<protein>
    <recommendedName>
        <fullName evidence="4">UBC core domain-containing protein</fullName>
    </recommendedName>
</protein>
<name>A0A7R9BX26_9CRUS</name>
<sequence>MARSGSSATDGGAEDDDEGMENDDVDADDDEDAEDRMMAIERNSRTMISVLKWRIQVSDEGIETEHLMTLERLKATQQNELSKGTPNHSVQASDRLMKELRDIYRSQSFKKVCLRHVDPDSQLSQDLVILKEKEGIDHILFVSLSVCPGCASNNRRWVRGKVLIGGAICMKLLTKQGWSSSYTVEAIIMQIAATLVKGKAQIKVGGSSQISGASIETP</sequence>
<evidence type="ECO:0000313" key="3">
    <source>
        <dbReference type="Proteomes" id="UP000678499"/>
    </source>
</evidence>
<evidence type="ECO:0000256" key="1">
    <source>
        <dbReference type="SAM" id="MobiDB-lite"/>
    </source>
</evidence>
<evidence type="ECO:0000313" key="2">
    <source>
        <dbReference type="EMBL" id="CAD7281837.1"/>
    </source>
</evidence>
<accession>A0A7R9BX26</accession>
<dbReference type="CDD" id="cd23802">
    <property type="entry name" value="UBCc_UBE2Q"/>
    <property type="match status" value="1"/>
</dbReference>
<dbReference type="InterPro" id="IPR016135">
    <property type="entry name" value="UBQ-conjugating_enzyme/RWD"/>
</dbReference>
<dbReference type="Gene3D" id="3.10.110.10">
    <property type="entry name" value="Ubiquitin Conjugating Enzyme"/>
    <property type="match status" value="1"/>
</dbReference>
<dbReference type="EMBL" id="OA885262">
    <property type="protein sequence ID" value="CAD7281837.1"/>
    <property type="molecule type" value="Genomic_DNA"/>
</dbReference>
<dbReference type="Proteomes" id="UP000678499">
    <property type="component" value="Unassembled WGS sequence"/>
</dbReference>
<gene>
    <name evidence="2" type="ORF">NMOB1V02_LOCUS9473</name>
</gene>
<feature type="compositionally biased region" description="Acidic residues" evidence="1">
    <location>
        <begin position="12"/>
        <end position="32"/>
    </location>
</feature>
<dbReference type="EMBL" id="CAJPEX010003225">
    <property type="protein sequence ID" value="CAG0921989.1"/>
    <property type="molecule type" value="Genomic_DNA"/>
</dbReference>
<proteinExistence type="predicted"/>
<dbReference type="SUPFAM" id="SSF54495">
    <property type="entry name" value="UBC-like"/>
    <property type="match status" value="1"/>
</dbReference>
<dbReference type="OrthoDB" id="109543at2759"/>
<dbReference type="AlphaFoldDB" id="A0A7R9BX26"/>
<keyword evidence="3" id="KW-1185">Reference proteome</keyword>
<reference evidence="2" key="1">
    <citation type="submission" date="2020-11" db="EMBL/GenBank/DDBJ databases">
        <authorList>
            <person name="Tran Van P."/>
        </authorList>
    </citation>
    <scope>NUCLEOTIDE SEQUENCE</scope>
</reference>
<feature type="region of interest" description="Disordered" evidence="1">
    <location>
        <begin position="1"/>
        <end position="32"/>
    </location>
</feature>
<organism evidence="2">
    <name type="scientific">Notodromas monacha</name>
    <dbReference type="NCBI Taxonomy" id="399045"/>
    <lineage>
        <taxon>Eukaryota</taxon>
        <taxon>Metazoa</taxon>
        <taxon>Ecdysozoa</taxon>
        <taxon>Arthropoda</taxon>
        <taxon>Crustacea</taxon>
        <taxon>Oligostraca</taxon>
        <taxon>Ostracoda</taxon>
        <taxon>Podocopa</taxon>
        <taxon>Podocopida</taxon>
        <taxon>Cypridocopina</taxon>
        <taxon>Cypridoidea</taxon>
        <taxon>Cyprididae</taxon>
        <taxon>Notodromas</taxon>
    </lineage>
</organism>